<protein>
    <submittedName>
        <fullName evidence="1">Uncharacterized protein</fullName>
    </submittedName>
</protein>
<dbReference type="Proteomes" id="UP000824596">
    <property type="component" value="Unassembled WGS sequence"/>
</dbReference>
<dbReference type="GeneID" id="68354428"/>
<sequence>MGIVKTYIVSPTFTISSQALRLGDVLVKPLAATLDPVNRKCRVDIECSDLCDVAVWRDFSATRSDLVRGRLGLWTSCLALLGLPVSVDAGVFLELGAHDVVAAPELQTHEFVVTDEYVARVMAQDPVKAYLRRRGWRVPVYMVSGVKIAKGGAKVVVGNGPATVGGEVSVGDGPGAGWATAVKPFLRVARDRASGVSFDAQTDFVLGFRVEKIVFGHHDVERRGLSTVGATMYDGDEAADGGRVPRFRREGELAWADAVERAADDDIAIVQLLDAAGDVTWFATSGERA</sequence>
<name>A0A9P8MYP5_9HYPO</name>
<gene>
    <name evidence="1" type="ORF">HRG_05299</name>
</gene>
<dbReference type="RefSeq" id="XP_044720302.1">
    <property type="nucleotide sequence ID" value="XM_044863770.1"/>
</dbReference>
<evidence type="ECO:0000313" key="1">
    <source>
        <dbReference type="EMBL" id="KAH0962789.1"/>
    </source>
</evidence>
<dbReference type="OrthoDB" id="4500473at2759"/>
<accession>A0A9P8MYP5</accession>
<dbReference type="AlphaFoldDB" id="A0A9P8MYP5"/>
<organism evidence="1 2">
    <name type="scientific">Hirsutella rhossiliensis</name>
    <dbReference type="NCBI Taxonomy" id="111463"/>
    <lineage>
        <taxon>Eukaryota</taxon>
        <taxon>Fungi</taxon>
        <taxon>Dikarya</taxon>
        <taxon>Ascomycota</taxon>
        <taxon>Pezizomycotina</taxon>
        <taxon>Sordariomycetes</taxon>
        <taxon>Hypocreomycetidae</taxon>
        <taxon>Hypocreales</taxon>
        <taxon>Ophiocordycipitaceae</taxon>
        <taxon>Hirsutella</taxon>
    </lineage>
</organism>
<comment type="caution">
    <text evidence="1">The sequence shown here is derived from an EMBL/GenBank/DDBJ whole genome shotgun (WGS) entry which is preliminary data.</text>
</comment>
<keyword evidence="2" id="KW-1185">Reference proteome</keyword>
<proteinExistence type="predicted"/>
<dbReference type="EMBL" id="JAIZPD010000005">
    <property type="protein sequence ID" value="KAH0962789.1"/>
    <property type="molecule type" value="Genomic_DNA"/>
</dbReference>
<reference evidence="1" key="1">
    <citation type="submission" date="2021-09" db="EMBL/GenBank/DDBJ databases">
        <title>A high-quality genome of the endoparasitic fungus Hirsutella rhossiliensis with a comparison of Hirsutella genomes reveals transposable elements contributing to genome size variation.</title>
        <authorList>
            <person name="Lin R."/>
            <person name="Jiao Y."/>
            <person name="Sun X."/>
            <person name="Ling J."/>
            <person name="Xie B."/>
            <person name="Cheng X."/>
        </authorList>
    </citation>
    <scope>NUCLEOTIDE SEQUENCE</scope>
    <source>
        <strain evidence="1">HR02</strain>
    </source>
</reference>
<evidence type="ECO:0000313" key="2">
    <source>
        <dbReference type="Proteomes" id="UP000824596"/>
    </source>
</evidence>